<dbReference type="Pfam" id="PF05360">
    <property type="entry name" value="YiaAB"/>
    <property type="match status" value="1"/>
</dbReference>
<protein>
    <submittedName>
        <fullName evidence="3">YiaA/YiaB family inner membrane protein</fullName>
    </submittedName>
</protein>
<keyword evidence="1" id="KW-1133">Transmembrane helix</keyword>
<dbReference type="RefSeq" id="WP_378533441.1">
    <property type="nucleotide sequence ID" value="NZ_JBHSBH010000008.1"/>
</dbReference>
<reference evidence="4" key="1">
    <citation type="journal article" date="2019" name="Int. J. Syst. Evol. Microbiol.">
        <title>The Global Catalogue of Microorganisms (GCM) 10K type strain sequencing project: providing services to taxonomists for standard genome sequencing and annotation.</title>
        <authorList>
            <consortium name="The Broad Institute Genomics Platform"/>
            <consortium name="The Broad Institute Genome Sequencing Center for Infectious Disease"/>
            <person name="Wu L."/>
            <person name="Ma J."/>
        </authorList>
    </citation>
    <scope>NUCLEOTIDE SEQUENCE [LARGE SCALE GENOMIC DNA]</scope>
    <source>
        <strain evidence="4">TBRC 1826</strain>
    </source>
</reference>
<evidence type="ECO:0000259" key="2">
    <source>
        <dbReference type="Pfam" id="PF05360"/>
    </source>
</evidence>
<evidence type="ECO:0000313" key="3">
    <source>
        <dbReference type="EMBL" id="MFC3996940.1"/>
    </source>
</evidence>
<dbReference type="InterPro" id="IPR008024">
    <property type="entry name" value="YiaAB"/>
</dbReference>
<accession>A0ABV8FLB3</accession>
<feature type="transmembrane region" description="Helical" evidence="1">
    <location>
        <begin position="41"/>
        <end position="61"/>
    </location>
</feature>
<keyword evidence="4" id="KW-1185">Reference proteome</keyword>
<keyword evidence="1" id="KW-0812">Transmembrane</keyword>
<dbReference type="EMBL" id="JBHSBH010000008">
    <property type="protein sequence ID" value="MFC3996940.1"/>
    <property type="molecule type" value="Genomic_DNA"/>
</dbReference>
<dbReference type="Proteomes" id="UP001595847">
    <property type="component" value="Unassembled WGS sequence"/>
</dbReference>
<sequence>MSTPPVRATTTPGFFVQSVLSFGISVAGVFVGTVYLPVDPWMRAFVALGLLYVVTSAFTLAKCIRDRQEESAVTSRVDQARLDRLIAEHDPFRLEDA</sequence>
<evidence type="ECO:0000256" key="1">
    <source>
        <dbReference type="SAM" id="Phobius"/>
    </source>
</evidence>
<organism evidence="3 4">
    <name type="scientific">Nocardiopsis sediminis</name>
    <dbReference type="NCBI Taxonomy" id="1778267"/>
    <lineage>
        <taxon>Bacteria</taxon>
        <taxon>Bacillati</taxon>
        <taxon>Actinomycetota</taxon>
        <taxon>Actinomycetes</taxon>
        <taxon>Streptosporangiales</taxon>
        <taxon>Nocardiopsidaceae</taxon>
        <taxon>Nocardiopsis</taxon>
    </lineage>
</organism>
<comment type="caution">
    <text evidence="3">The sequence shown here is derived from an EMBL/GenBank/DDBJ whole genome shotgun (WGS) entry which is preliminary data.</text>
</comment>
<evidence type="ECO:0000313" key="4">
    <source>
        <dbReference type="Proteomes" id="UP001595847"/>
    </source>
</evidence>
<proteinExistence type="predicted"/>
<keyword evidence="1" id="KW-0472">Membrane</keyword>
<gene>
    <name evidence="3" type="ORF">ACFOVU_13500</name>
</gene>
<feature type="transmembrane region" description="Helical" evidence="1">
    <location>
        <begin position="12"/>
        <end position="35"/>
    </location>
</feature>
<feature type="domain" description="YiaAB two helix" evidence="2">
    <location>
        <begin position="14"/>
        <end position="66"/>
    </location>
</feature>
<name>A0ABV8FLB3_9ACTN</name>